<dbReference type="OrthoDB" id="648416at2759"/>
<organism evidence="5 6">
    <name type="scientific">Protea cynaroides</name>
    <dbReference type="NCBI Taxonomy" id="273540"/>
    <lineage>
        <taxon>Eukaryota</taxon>
        <taxon>Viridiplantae</taxon>
        <taxon>Streptophyta</taxon>
        <taxon>Embryophyta</taxon>
        <taxon>Tracheophyta</taxon>
        <taxon>Spermatophyta</taxon>
        <taxon>Magnoliopsida</taxon>
        <taxon>Proteales</taxon>
        <taxon>Proteaceae</taxon>
        <taxon>Protea</taxon>
    </lineage>
</organism>
<feature type="coiled-coil region" evidence="2">
    <location>
        <begin position="508"/>
        <end position="550"/>
    </location>
</feature>
<evidence type="ECO:0000313" key="5">
    <source>
        <dbReference type="EMBL" id="KAJ4962532.1"/>
    </source>
</evidence>
<dbReference type="PANTHER" id="PTHR31471:SF13">
    <property type="entry name" value="REMORIN FAMILY PROTEIN"/>
    <property type="match status" value="1"/>
</dbReference>
<feature type="compositionally biased region" description="Pro residues" evidence="3">
    <location>
        <begin position="412"/>
        <end position="421"/>
    </location>
</feature>
<dbReference type="Proteomes" id="UP001141806">
    <property type="component" value="Unassembled WGS sequence"/>
</dbReference>
<sequence length="617" mass="67410">MPELGFQDKKPSRSSFRAWDDSPDSVIFTEELNFSLYSSTSGSVDRCSFASDVHEHEALVSEISKHLAGQERGHRGCSSGPDLDLKRLRTINKNSLSATKGEKAKELEEEEAETEDDIQTSDPPQDSFSQALKECQNRRFKSDAPTTVKRSGRRRPASFDLNNQASDVPSSSPRLECLKKNTVASRRSGAFPSPGTPNYKHGTVGMQKGWSSERVPLPLNGSRRNASAALLPLNSGRTLPSKWEDAEKWIFSPVSGDGAIRSSLPHPQRRPKSKSGPLGPPGIAYYSSYSPAMPMFEGGNVGNFMAGSPFSAGVLVADGFPGHDVGSGSGLGGGGRLLAAVEPSIMRSASVHGCSDMLSQSSIPGTQETRPNGMKDAATMISRAVSRRDMATQMSPDGSTHSSPEGRLSFSPSPPPPPPLIPLVKLQSCRSTKSEVRDVQVDERVTVRRWSRKHTSRLPEKRPVDAEDWRKKAAETQVSAWQVADMTKCMSKIKREEAKITAWENLQKAKAEAAVRKLEMKLEKKRSSSMDKIMNKLRSAQRKAQEMRNSASVSQAHQVTRNSVVASTALPSDGSFTLQLIFFCLWTPGRELPAKYGKKMGISVDYGMVQFCSSMDD</sequence>
<name>A0A9Q0HEG7_9MAGN</name>
<feature type="compositionally biased region" description="Polar residues" evidence="3">
    <location>
        <begin position="120"/>
        <end position="130"/>
    </location>
</feature>
<feature type="region of interest" description="Disordered" evidence="3">
    <location>
        <begin position="1"/>
        <end position="20"/>
    </location>
</feature>
<evidence type="ECO:0000256" key="2">
    <source>
        <dbReference type="SAM" id="Coils"/>
    </source>
</evidence>
<reference evidence="5" key="1">
    <citation type="journal article" date="2023" name="Plant J.">
        <title>The genome of the king protea, Protea cynaroides.</title>
        <authorList>
            <person name="Chang J."/>
            <person name="Duong T.A."/>
            <person name="Schoeman C."/>
            <person name="Ma X."/>
            <person name="Roodt D."/>
            <person name="Barker N."/>
            <person name="Li Z."/>
            <person name="Van de Peer Y."/>
            <person name="Mizrachi E."/>
        </authorList>
    </citation>
    <scope>NUCLEOTIDE SEQUENCE</scope>
    <source>
        <tissue evidence="5">Young leaves</tissue>
    </source>
</reference>
<feature type="compositionally biased region" description="Acidic residues" evidence="3">
    <location>
        <begin position="107"/>
        <end position="119"/>
    </location>
</feature>
<keyword evidence="2" id="KW-0175">Coiled coil</keyword>
<evidence type="ECO:0000313" key="6">
    <source>
        <dbReference type="Proteomes" id="UP001141806"/>
    </source>
</evidence>
<dbReference type="AlphaFoldDB" id="A0A9Q0HEG7"/>
<gene>
    <name evidence="5" type="ORF">NE237_022471</name>
</gene>
<evidence type="ECO:0000256" key="3">
    <source>
        <dbReference type="SAM" id="MobiDB-lite"/>
    </source>
</evidence>
<proteinExistence type="inferred from homology"/>
<feature type="region of interest" description="Disordered" evidence="3">
    <location>
        <begin position="391"/>
        <end position="421"/>
    </location>
</feature>
<feature type="compositionally biased region" description="Polar residues" evidence="3">
    <location>
        <begin position="160"/>
        <end position="173"/>
    </location>
</feature>
<evidence type="ECO:0000259" key="4">
    <source>
        <dbReference type="Pfam" id="PF03763"/>
    </source>
</evidence>
<dbReference type="InterPro" id="IPR005516">
    <property type="entry name" value="Remorin_C"/>
</dbReference>
<dbReference type="PANTHER" id="PTHR31471">
    <property type="entry name" value="OS02G0116800 PROTEIN"/>
    <property type="match status" value="1"/>
</dbReference>
<feature type="compositionally biased region" description="Polar residues" evidence="3">
    <location>
        <begin position="392"/>
        <end position="403"/>
    </location>
</feature>
<dbReference type="Pfam" id="PF03763">
    <property type="entry name" value="Remorin_C"/>
    <property type="match status" value="1"/>
</dbReference>
<evidence type="ECO:0000256" key="1">
    <source>
        <dbReference type="ARBA" id="ARBA00005711"/>
    </source>
</evidence>
<feature type="domain" description="Remorin C-terminal" evidence="4">
    <location>
        <begin position="473"/>
        <end position="566"/>
    </location>
</feature>
<feature type="region of interest" description="Disordered" evidence="3">
    <location>
        <begin position="92"/>
        <end position="173"/>
    </location>
</feature>
<feature type="region of interest" description="Disordered" evidence="3">
    <location>
        <begin position="260"/>
        <end position="281"/>
    </location>
</feature>
<keyword evidence="6" id="KW-1185">Reference proteome</keyword>
<dbReference type="EMBL" id="JAMYWD010000008">
    <property type="protein sequence ID" value="KAJ4962532.1"/>
    <property type="molecule type" value="Genomic_DNA"/>
</dbReference>
<protein>
    <recommendedName>
        <fullName evidence="4">Remorin C-terminal domain-containing protein</fullName>
    </recommendedName>
</protein>
<comment type="similarity">
    <text evidence="1">Belongs to the remorin family.</text>
</comment>
<feature type="compositionally biased region" description="Basic and acidic residues" evidence="3">
    <location>
        <begin position="1"/>
        <end position="11"/>
    </location>
</feature>
<comment type="caution">
    <text evidence="5">The sequence shown here is derived from an EMBL/GenBank/DDBJ whole genome shotgun (WGS) entry which is preliminary data.</text>
</comment>
<accession>A0A9Q0HEG7</accession>